<dbReference type="PANTHER" id="PTHR40053:SF1">
    <property type="entry name" value="SPORULATION-CONTROL PROTEIN SPO0M"/>
    <property type="match status" value="1"/>
</dbReference>
<dbReference type="AlphaFoldDB" id="A0A7W8QN27"/>
<protein>
    <submittedName>
        <fullName evidence="1">Sporulation-control protein</fullName>
    </submittedName>
</protein>
<dbReference type="Proteomes" id="UP000572635">
    <property type="component" value="Unassembled WGS sequence"/>
</dbReference>
<dbReference type="PANTHER" id="PTHR40053">
    <property type="entry name" value="SPORULATION-CONTROL PROTEIN SPO0M"/>
    <property type="match status" value="1"/>
</dbReference>
<dbReference type="RefSeq" id="WP_184393240.1">
    <property type="nucleotide sequence ID" value="NZ_BAAAJD010000014.1"/>
</dbReference>
<evidence type="ECO:0000313" key="2">
    <source>
        <dbReference type="Proteomes" id="UP000572635"/>
    </source>
</evidence>
<dbReference type="InterPro" id="IPR009776">
    <property type="entry name" value="Spore_0_M"/>
</dbReference>
<comment type="caution">
    <text evidence="1">The sequence shown here is derived from an EMBL/GenBank/DDBJ whole genome shotgun (WGS) entry which is preliminary data.</text>
</comment>
<dbReference type="Pfam" id="PF07070">
    <property type="entry name" value="Spo0M"/>
    <property type="match status" value="1"/>
</dbReference>
<dbReference type="EMBL" id="JACHDB010000001">
    <property type="protein sequence ID" value="MBB5433462.1"/>
    <property type="molecule type" value="Genomic_DNA"/>
</dbReference>
<evidence type="ECO:0000313" key="1">
    <source>
        <dbReference type="EMBL" id="MBB5433462.1"/>
    </source>
</evidence>
<accession>A0A7W8QN27</accession>
<proteinExistence type="predicted"/>
<organism evidence="1 2">
    <name type="scientific">Nocardiopsis composta</name>
    <dbReference type="NCBI Taxonomy" id="157465"/>
    <lineage>
        <taxon>Bacteria</taxon>
        <taxon>Bacillati</taxon>
        <taxon>Actinomycetota</taxon>
        <taxon>Actinomycetes</taxon>
        <taxon>Streptosporangiales</taxon>
        <taxon>Nocardiopsidaceae</taxon>
        <taxon>Nocardiopsis</taxon>
    </lineage>
</organism>
<sequence length="266" mass="29249">MVLKRLLAAVGIGGPSIDTVIPRPHVRPGEQVQGHIDLEGGEVESRIERIDLALRARVEYERGDSEGSRQVLFHQMAVADGFVLAPGERRRVPFAYPLTLQAPLTSVGGHRLPGAGLGLSTDVSIGGAVDKGDLDPLEVHPLPAQERVLEALARLGFRLAKTDIEEGRLAGTRQEFPFFQEIEYRASPRFADRMRELEVSFVADAQGTEVVLEADKRGGLLTESQDRYARFRVPHHHDGTDLAPVLAQQIDRMVRRRGGLMGDLFG</sequence>
<keyword evidence="2" id="KW-1185">Reference proteome</keyword>
<name>A0A7W8QN27_9ACTN</name>
<gene>
    <name evidence="1" type="ORF">HDA36_003546</name>
</gene>
<reference evidence="1 2" key="1">
    <citation type="submission" date="2020-08" db="EMBL/GenBank/DDBJ databases">
        <title>Sequencing the genomes of 1000 actinobacteria strains.</title>
        <authorList>
            <person name="Klenk H.-P."/>
        </authorList>
    </citation>
    <scope>NUCLEOTIDE SEQUENCE [LARGE SCALE GENOMIC DNA]</scope>
    <source>
        <strain evidence="1 2">DSM 44551</strain>
    </source>
</reference>